<evidence type="ECO:0000313" key="2">
    <source>
        <dbReference type="Proteomes" id="UP000183997"/>
    </source>
</evidence>
<dbReference type="AlphaFoldDB" id="A0A1M6SC64"/>
<sequence>MKTDTKWKVTREFEYDKKVTEEEISEIYNIVFSIFNGDDYE</sequence>
<keyword evidence="2" id="KW-1185">Reference proteome</keyword>
<dbReference type="RefSeq" id="WP_274377383.1">
    <property type="nucleotide sequence ID" value="NZ_FRAR01000013.1"/>
</dbReference>
<gene>
    <name evidence="1" type="ORF">SAMN02745123_01802</name>
</gene>
<dbReference type="Proteomes" id="UP000183997">
    <property type="component" value="Unassembled WGS sequence"/>
</dbReference>
<proteinExistence type="predicted"/>
<accession>A0A1M6SC64</accession>
<organism evidence="1 2">
    <name type="scientific">Desulforamulus aeronauticus DSM 10349</name>
    <dbReference type="NCBI Taxonomy" id="1121421"/>
    <lineage>
        <taxon>Bacteria</taxon>
        <taxon>Bacillati</taxon>
        <taxon>Bacillota</taxon>
        <taxon>Clostridia</taxon>
        <taxon>Eubacteriales</taxon>
        <taxon>Peptococcaceae</taxon>
        <taxon>Desulforamulus</taxon>
    </lineage>
</organism>
<dbReference type="EMBL" id="FRAR01000013">
    <property type="protein sequence ID" value="SHK42343.1"/>
    <property type="molecule type" value="Genomic_DNA"/>
</dbReference>
<name>A0A1M6SC64_9FIRM</name>
<evidence type="ECO:0000313" key="1">
    <source>
        <dbReference type="EMBL" id="SHK42343.1"/>
    </source>
</evidence>
<protein>
    <submittedName>
        <fullName evidence="1">Uncharacterized protein</fullName>
    </submittedName>
</protein>
<reference evidence="2" key="1">
    <citation type="submission" date="2016-11" db="EMBL/GenBank/DDBJ databases">
        <authorList>
            <person name="Varghese N."/>
            <person name="Submissions S."/>
        </authorList>
    </citation>
    <scope>NUCLEOTIDE SEQUENCE [LARGE SCALE GENOMIC DNA]</scope>
    <source>
        <strain evidence="2">DSM 10349</strain>
    </source>
</reference>